<dbReference type="PANTHER" id="PTHR37611">
    <property type="entry name" value="VIRUS-SPECIFIC-SIGNALING-PATHWAY REGULATED PROTEIN-RELATED"/>
    <property type="match status" value="1"/>
</dbReference>
<proteinExistence type="predicted"/>
<protein>
    <submittedName>
        <fullName evidence="2">Uncharacterized protein LOC105043773</fullName>
    </submittedName>
</protein>
<dbReference type="RefSeq" id="XP_010919770.1">
    <property type="nucleotide sequence ID" value="XM_010921468.2"/>
</dbReference>
<dbReference type="GeneID" id="105043773"/>
<dbReference type="PANTHER" id="PTHR37611:SF4">
    <property type="entry name" value="OS06G0538400 PROTEIN"/>
    <property type="match status" value="1"/>
</dbReference>
<dbReference type="FunCoup" id="A0A6I9R3C0">
    <property type="interactions" value="145"/>
</dbReference>
<dbReference type="AlphaFoldDB" id="A0A6I9R3C0"/>
<sequence>MASLTTECLERASEEGMDAAPEIGSTLLMELLDESLLEEAEDDRLGCVMRSLEAEINPAGPTSTAVGGSGIMGVESIHAHEDCEDCGLDDILSDLDSHDCSASSAYLIDDPFDLVEMEVVGGSPSGGWYVDECMDAGGMVGYGDVRENSFYYYGESYMEQVYSPLWG</sequence>
<organism evidence="1 2">
    <name type="scientific">Elaeis guineensis var. tenera</name>
    <name type="common">Oil palm</name>
    <dbReference type="NCBI Taxonomy" id="51953"/>
    <lineage>
        <taxon>Eukaryota</taxon>
        <taxon>Viridiplantae</taxon>
        <taxon>Streptophyta</taxon>
        <taxon>Embryophyta</taxon>
        <taxon>Tracheophyta</taxon>
        <taxon>Spermatophyta</taxon>
        <taxon>Magnoliopsida</taxon>
        <taxon>Liliopsida</taxon>
        <taxon>Arecaceae</taxon>
        <taxon>Arecoideae</taxon>
        <taxon>Cocoseae</taxon>
        <taxon>Elaeidinae</taxon>
        <taxon>Elaeis</taxon>
    </lineage>
</organism>
<dbReference type="InParanoid" id="A0A6I9R3C0"/>
<evidence type="ECO:0000313" key="1">
    <source>
        <dbReference type="Proteomes" id="UP000504607"/>
    </source>
</evidence>
<dbReference type="Proteomes" id="UP000504607">
    <property type="component" value="Chromosome 1"/>
</dbReference>
<reference evidence="2" key="1">
    <citation type="submission" date="2025-08" db="UniProtKB">
        <authorList>
            <consortium name="RefSeq"/>
        </authorList>
    </citation>
    <scope>IDENTIFICATION</scope>
</reference>
<keyword evidence="1" id="KW-1185">Reference proteome</keyword>
<dbReference type="OrthoDB" id="691231at2759"/>
<dbReference type="KEGG" id="egu:105043773"/>
<name>A0A6I9R3C0_ELAGV</name>
<gene>
    <name evidence="2" type="primary">LOC105043773</name>
</gene>
<accession>A0A6I9R3C0</accession>
<evidence type="ECO:0000313" key="2">
    <source>
        <dbReference type="RefSeq" id="XP_010919770.1"/>
    </source>
</evidence>